<dbReference type="AlphaFoldDB" id="A0A6P1ZJY7"/>
<reference evidence="1 2" key="1">
    <citation type="submission" date="2018-06" db="EMBL/GenBank/DDBJ databases">
        <title>Complete genome of Desulfovibrio marinus P48SEP.</title>
        <authorList>
            <person name="Crispim J.S."/>
            <person name="Vidigal P.M.P."/>
            <person name="Silva L.C.F."/>
            <person name="Araujo L.C."/>
            <person name="Laguardia C.N."/>
            <person name="Dias R.S."/>
            <person name="Sousa M.P."/>
            <person name="Paula S.O."/>
            <person name="Silva C."/>
        </authorList>
    </citation>
    <scope>NUCLEOTIDE SEQUENCE [LARGE SCALE GENOMIC DNA]</scope>
    <source>
        <strain evidence="1 2">P48SEP</strain>
    </source>
</reference>
<gene>
    <name evidence="1" type="ORF">DQK91_02900</name>
</gene>
<proteinExistence type="predicted"/>
<name>A0A6P1ZJY7_9BACT</name>
<dbReference type="OrthoDB" id="9804952at2"/>
<evidence type="ECO:0000313" key="2">
    <source>
        <dbReference type="Proteomes" id="UP000434052"/>
    </source>
</evidence>
<dbReference type="InterPro" id="IPR058240">
    <property type="entry name" value="rSAM_sf"/>
</dbReference>
<evidence type="ECO:0008006" key="3">
    <source>
        <dbReference type="Google" id="ProtNLM"/>
    </source>
</evidence>
<dbReference type="Proteomes" id="UP000434052">
    <property type="component" value="Unassembled WGS sequence"/>
</dbReference>
<organism evidence="1 2">
    <name type="scientific">Oceanidesulfovibrio marinus</name>
    <dbReference type="NCBI Taxonomy" id="370038"/>
    <lineage>
        <taxon>Bacteria</taxon>
        <taxon>Pseudomonadati</taxon>
        <taxon>Thermodesulfobacteriota</taxon>
        <taxon>Desulfovibrionia</taxon>
        <taxon>Desulfovibrionales</taxon>
        <taxon>Desulfovibrionaceae</taxon>
        <taxon>Oceanidesulfovibrio</taxon>
    </lineage>
</organism>
<sequence length="274" mass="31507">MNWPKAAIYWTEGDTLMVSIPFTWEMPVVREYLTPLLSMAYSRVIVGGPAVRLMPDYFEDMPHVTASLDDHPGVLQRANPHATRTTHGCPRKCGFCGVKTIEPEWIELNDWPDKPILADNNLLAASWEHLERVVERLAVWGWADFTQGLDCRLLTADHARLLARIKKPMCRLALDSMSEADAWGKAFSFLRAAGIAKSRIRSYAIVGFGDTPDEAWERCKWVESHGVKVLPMWFHPLDAMTRNTVTPEQEAMGWNDYERRRIMQWFYQHKEATC</sequence>
<dbReference type="RefSeq" id="WP_144233958.1">
    <property type="nucleotide sequence ID" value="NZ_QMIF01000002.1"/>
</dbReference>
<dbReference type="EMBL" id="QMIF01000002">
    <property type="protein sequence ID" value="TVM35630.1"/>
    <property type="molecule type" value="Genomic_DNA"/>
</dbReference>
<evidence type="ECO:0000313" key="1">
    <source>
        <dbReference type="EMBL" id="TVM35630.1"/>
    </source>
</evidence>
<dbReference type="SUPFAM" id="SSF102114">
    <property type="entry name" value="Radical SAM enzymes"/>
    <property type="match status" value="1"/>
</dbReference>
<comment type="caution">
    <text evidence="1">The sequence shown here is derived from an EMBL/GenBank/DDBJ whole genome shotgun (WGS) entry which is preliminary data.</text>
</comment>
<accession>A0A6P1ZJY7</accession>
<protein>
    <recommendedName>
        <fullName evidence="3">Radical SAM protein</fullName>
    </recommendedName>
</protein>